<evidence type="ECO:0008006" key="4">
    <source>
        <dbReference type="Google" id="ProtNLM"/>
    </source>
</evidence>
<feature type="chain" id="PRO_5017480938" description="Granulins domain-containing protein" evidence="1">
    <location>
        <begin position="16"/>
        <end position="117"/>
    </location>
</feature>
<keyword evidence="3" id="KW-1185">Reference proteome</keyword>
<accession>A0A3B1IFJ0</accession>
<reference evidence="2" key="3">
    <citation type="submission" date="2025-08" db="UniProtKB">
        <authorList>
            <consortium name="Ensembl"/>
        </authorList>
    </citation>
    <scope>IDENTIFICATION</scope>
</reference>
<reference evidence="3" key="2">
    <citation type="journal article" date="2014" name="Nat. Commun.">
        <title>The cavefish genome reveals candidate genes for eye loss.</title>
        <authorList>
            <person name="McGaugh S.E."/>
            <person name="Gross J.B."/>
            <person name="Aken B."/>
            <person name="Blin M."/>
            <person name="Borowsky R."/>
            <person name="Chalopin D."/>
            <person name="Hinaux H."/>
            <person name="Jeffery W.R."/>
            <person name="Keene A."/>
            <person name="Ma L."/>
            <person name="Minx P."/>
            <person name="Murphy D."/>
            <person name="O'Quin K.E."/>
            <person name="Retaux S."/>
            <person name="Rohner N."/>
            <person name="Searle S.M."/>
            <person name="Stahl B.A."/>
            <person name="Tabin C."/>
            <person name="Volff J.N."/>
            <person name="Yoshizawa M."/>
            <person name="Warren W.C."/>
        </authorList>
    </citation>
    <scope>NUCLEOTIDE SEQUENCE [LARGE SCALE GENOMIC DNA]</scope>
    <source>
        <strain evidence="3">female</strain>
    </source>
</reference>
<dbReference type="Proteomes" id="UP000018467">
    <property type="component" value="Unassembled WGS sequence"/>
</dbReference>
<sequence length="117" mass="13021">MLAVLVLLMAQLVSSAPDSPPSAVESTEPSVQWCDFKSYCPDCSTCCKNKAGVWTCCGKCCADGIHCYLSLPSFPQRPAVTANHTMPREIKVLKISTRETLYKTSMRNWLDLVWKCQ</sequence>
<proteinExistence type="predicted"/>
<dbReference type="Bgee" id="ENSAMXG00000042134">
    <property type="expression patterns" value="Expressed in ovary"/>
</dbReference>
<evidence type="ECO:0000313" key="2">
    <source>
        <dbReference type="Ensembl" id="ENSAMXP00000028029.1"/>
    </source>
</evidence>
<feature type="signal peptide" evidence="1">
    <location>
        <begin position="1"/>
        <end position="15"/>
    </location>
</feature>
<reference evidence="3" key="1">
    <citation type="submission" date="2013-03" db="EMBL/GenBank/DDBJ databases">
        <authorList>
            <person name="Jeffery W."/>
            <person name="Warren W."/>
            <person name="Wilson R.K."/>
        </authorList>
    </citation>
    <scope>NUCLEOTIDE SEQUENCE</scope>
    <source>
        <strain evidence="3">female</strain>
    </source>
</reference>
<organism evidence="2 3">
    <name type="scientific">Astyanax mexicanus</name>
    <name type="common">Blind cave fish</name>
    <name type="synonym">Astyanax fasciatus mexicanus</name>
    <dbReference type="NCBI Taxonomy" id="7994"/>
    <lineage>
        <taxon>Eukaryota</taxon>
        <taxon>Metazoa</taxon>
        <taxon>Chordata</taxon>
        <taxon>Craniata</taxon>
        <taxon>Vertebrata</taxon>
        <taxon>Euteleostomi</taxon>
        <taxon>Actinopterygii</taxon>
        <taxon>Neopterygii</taxon>
        <taxon>Teleostei</taxon>
        <taxon>Ostariophysi</taxon>
        <taxon>Characiformes</taxon>
        <taxon>Characoidei</taxon>
        <taxon>Acestrorhamphidae</taxon>
        <taxon>Acestrorhamphinae</taxon>
        <taxon>Astyanax</taxon>
    </lineage>
</organism>
<dbReference type="AlphaFoldDB" id="A0A3B1IFJ0"/>
<name>A0A3B1IFJ0_ASTMX</name>
<evidence type="ECO:0000313" key="3">
    <source>
        <dbReference type="Proteomes" id="UP000018467"/>
    </source>
</evidence>
<evidence type="ECO:0000256" key="1">
    <source>
        <dbReference type="SAM" id="SignalP"/>
    </source>
</evidence>
<dbReference type="InParanoid" id="A0A3B1IFJ0"/>
<dbReference type="Ensembl" id="ENSAMXT00000042690.1">
    <property type="protein sequence ID" value="ENSAMXP00000028029.1"/>
    <property type="gene ID" value="ENSAMXG00000042134.1"/>
</dbReference>
<reference evidence="2" key="4">
    <citation type="submission" date="2025-09" db="UniProtKB">
        <authorList>
            <consortium name="Ensembl"/>
        </authorList>
    </citation>
    <scope>IDENTIFICATION</scope>
</reference>
<protein>
    <recommendedName>
        <fullName evidence="4">Granulins domain-containing protein</fullName>
    </recommendedName>
</protein>
<keyword evidence="1" id="KW-0732">Signal</keyword>